<feature type="repeat" description="PPR" evidence="3">
    <location>
        <begin position="504"/>
        <end position="538"/>
    </location>
</feature>
<dbReference type="InterPro" id="IPR011990">
    <property type="entry name" value="TPR-like_helical_dom_sf"/>
</dbReference>
<dbReference type="AlphaFoldDB" id="A0ABD1BYH7"/>
<gene>
    <name evidence="4" type="ORF">V5N11_034708</name>
</gene>
<sequence>MRRTHSLEKHAKRFLTYSSGTRFFCSNTKRILWSSNQALQSRIESALDQKAGIITVLERWRKGNQLNPSLVRGIVEKLHDSHRLRHALEVSDWMIEQKICHLVPEDFAARFHLIDNVLGLEKAEEFFESIPENLRGESLYSSLLRSYARRSTGIVDLDKAESTFKKMRELGLLLRPSPYNSMLSLYGSLGNRDKVDEILREMKENNVEFDSLTVNNALRVYADVSDIATMEKFLDDWKGITTLEWLTTLDMEKAYVRDGSKGKAKEMLRKTEKLKDPKSYEGLMRLYGEAGERDDVYRIWDLYKNTKEKNNEGFIALIGSLLKLDDINGAEEIYYKEWECSAFEFDVRIPTLLVSGYRKKGMVKKADRLLNKTMSNRRLVRPINPLLEEYGKNRNQMKPSDLRDLIKNLCDSNQLSKALEASSWMGDIKVFNLFPEDYVARLHLIENVLGLGEAERFFKNSIPENMKDYTVYNTLLNSYTRSEKTLNKAEAVFEKMRELGFLSNLSPFNSMISLYSQLGKRGHVKNLVLKMKEKNIEPDSVTMSNVLKVYADETDIETMEKYQREWDDKKMKLETRTMDAMAKAYERTGLLKKAMETTGSKQEVQRLWNDYKKTKAEIKRDKDRPWVKRSEIKNEEYRSVIRSLLNLDDVQGAEAIFGEWEPQGPQFDTGIASLLISRYYEEDDIWRVGTTRTPIRYWNSEFANLTLL</sequence>
<dbReference type="Pfam" id="PF01535">
    <property type="entry name" value="PPR"/>
    <property type="match status" value="2"/>
</dbReference>
<dbReference type="EMBL" id="JBANAX010000107">
    <property type="protein sequence ID" value="KAL1222144.1"/>
    <property type="molecule type" value="Genomic_DNA"/>
</dbReference>
<dbReference type="PROSITE" id="PS51375">
    <property type="entry name" value="PPR"/>
    <property type="match status" value="4"/>
</dbReference>
<dbReference type="PANTHER" id="PTHR45717:SF30">
    <property type="entry name" value="PENTATRICOPEPTIDE REPEAT (PPR) SUPERFAMILY PROTEIN"/>
    <property type="match status" value="1"/>
</dbReference>
<dbReference type="NCBIfam" id="TIGR00756">
    <property type="entry name" value="PPR"/>
    <property type="match status" value="3"/>
</dbReference>
<accession>A0ABD1BYH7</accession>
<dbReference type="PANTHER" id="PTHR45717">
    <property type="entry name" value="OS12G0527900 PROTEIN"/>
    <property type="match status" value="1"/>
</dbReference>
<keyword evidence="2" id="KW-0677">Repeat</keyword>
<feature type="repeat" description="PPR" evidence="3">
    <location>
        <begin position="136"/>
        <end position="174"/>
    </location>
</feature>
<proteinExistence type="inferred from homology"/>
<dbReference type="Gene3D" id="1.25.40.10">
    <property type="entry name" value="Tetratricopeptide repeat domain"/>
    <property type="match status" value="3"/>
</dbReference>
<feature type="repeat" description="PPR" evidence="3">
    <location>
        <begin position="175"/>
        <end position="209"/>
    </location>
</feature>
<dbReference type="InterPro" id="IPR002885">
    <property type="entry name" value="PPR_rpt"/>
</dbReference>
<dbReference type="Pfam" id="PF13812">
    <property type="entry name" value="PPR_3"/>
    <property type="match status" value="1"/>
</dbReference>
<dbReference type="FunFam" id="1.25.40.10:FF:001541">
    <property type="entry name" value="Pentatricopeptide repeat (PPR) superfamily protein"/>
    <property type="match status" value="2"/>
</dbReference>
<evidence type="ECO:0000256" key="1">
    <source>
        <dbReference type="ARBA" id="ARBA00007626"/>
    </source>
</evidence>
<reference evidence="4 5" key="1">
    <citation type="submission" date="2024-04" db="EMBL/GenBank/DDBJ databases">
        <title>Genome assembly C_amara_ONT_v2.</title>
        <authorList>
            <person name="Yant L."/>
            <person name="Moore C."/>
            <person name="Slenker M."/>
        </authorList>
    </citation>
    <scope>NUCLEOTIDE SEQUENCE [LARGE SCALE GENOMIC DNA]</scope>
    <source>
        <tissue evidence="4">Leaf</tissue>
    </source>
</reference>
<keyword evidence="5" id="KW-1185">Reference proteome</keyword>
<feature type="repeat" description="PPR" evidence="3">
    <location>
        <begin position="468"/>
        <end position="503"/>
    </location>
</feature>
<dbReference type="GO" id="GO:0003729">
    <property type="term" value="F:mRNA binding"/>
    <property type="evidence" value="ECO:0007669"/>
    <property type="project" value="UniProtKB-ARBA"/>
</dbReference>
<comment type="similarity">
    <text evidence="1">Belongs to the PPR family. P subfamily.</text>
</comment>
<evidence type="ECO:0000256" key="3">
    <source>
        <dbReference type="PROSITE-ProRule" id="PRU00708"/>
    </source>
</evidence>
<evidence type="ECO:0000313" key="4">
    <source>
        <dbReference type="EMBL" id="KAL1222144.1"/>
    </source>
</evidence>
<evidence type="ECO:0000313" key="5">
    <source>
        <dbReference type="Proteomes" id="UP001558713"/>
    </source>
</evidence>
<name>A0ABD1BYH7_CARAN</name>
<organism evidence="4 5">
    <name type="scientific">Cardamine amara subsp. amara</name>
    <dbReference type="NCBI Taxonomy" id="228776"/>
    <lineage>
        <taxon>Eukaryota</taxon>
        <taxon>Viridiplantae</taxon>
        <taxon>Streptophyta</taxon>
        <taxon>Embryophyta</taxon>
        <taxon>Tracheophyta</taxon>
        <taxon>Spermatophyta</taxon>
        <taxon>Magnoliopsida</taxon>
        <taxon>eudicotyledons</taxon>
        <taxon>Gunneridae</taxon>
        <taxon>Pentapetalae</taxon>
        <taxon>rosids</taxon>
        <taxon>malvids</taxon>
        <taxon>Brassicales</taxon>
        <taxon>Brassicaceae</taxon>
        <taxon>Cardamineae</taxon>
        <taxon>Cardamine</taxon>
    </lineage>
</organism>
<evidence type="ECO:0000256" key="2">
    <source>
        <dbReference type="ARBA" id="ARBA00022737"/>
    </source>
</evidence>
<protein>
    <submittedName>
        <fullName evidence="4">Pentatricopeptide repeat-containing protein</fullName>
    </submittedName>
</protein>
<comment type="caution">
    <text evidence="4">The sequence shown here is derived from an EMBL/GenBank/DDBJ whole genome shotgun (WGS) entry which is preliminary data.</text>
</comment>
<dbReference type="Proteomes" id="UP001558713">
    <property type="component" value="Unassembled WGS sequence"/>
</dbReference>